<keyword evidence="3" id="KW-1185">Reference proteome</keyword>
<evidence type="ECO:0000313" key="3">
    <source>
        <dbReference type="Proteomes" id="UP000410492"/>
    </source>
</evidence>
<sequence>MNKHKHKVLCRPNNAQRNEATKLSRSPKDDVGLCLEVEMDEEVKDIITSPEKCASTLLDVTVIKPKEKTYTTQKRTMSGDEVRQFIAAMNVDPKQKQQHAEQSQYVDYSSGDGITNPCTKDKQRRERKCEVSENKKVYYLDDPEFFEQIKYLLQRETEAPSEWKQKSQNWRQQIT</sequence>
<protein>
    <submittedName>
        <fullName evidence="2">Uncharacterized protein</fullName>
    </submittedName>
</protein>
<feature type="compositionally biased region" description="Polar residues" evidence="1">
    <location>
        <begin position="100"/>
        <end position="118"/>
    </location>
</feature>
<accession>A0A653CDV2</accession>
<feature type="region of interest" description="Disordered" evidence="1">
    <location>
        <begin position="1"/>
        <end position="26"/>
    </location>
</feature>
<evidence type="ECO:0000313" key="2">
    <source>
        <dbReference type="EMBL" id="VEN45899.1"/>
    </source>
</evidence>
<evidence type="ECO:0000256" key="1">
    <source>
        <dbReference type="SAM" id="MobiDB-lite"/>
    </source>
</evidence>
<organism evidence="2 3">
    <name type="scientific">Callosobruchus maculatus</name>
    <name type="common">Southern cowpea weevil</name>
    <name type="synonym">Pulse bruchid</name>
    <dbReference type="NCBI Taxonomy" id="64391"/>
    <lineage>
        <taxon>Eukaryota</taxon>
        <taxon>Metazoa</taxon>
        <taxon>Ecdysozoa</taxon>
        <taxon>Arthropoda</taxon>
        <taxon>Hexapoda</taxon>
        <taxon>Insecta</taxon>
        <taxon>Pterygota</taxon>
        <taxon>Neoptera</taxon>
        <taxon>Endopterygota</taxon>
        <taxon>Coleoptera</taxon>
        <taxon>Polyphaga</taxon>
        <taxon>Cucujiformia</taxon>
        <taxon>Chrysomeloidea</taxon>
        <taxon>Chrysomelidae</taxon>
        <taxon>Bruchinae</taxon>
        <taxon>Bruchini</taxon>
        <taxon>Callosobruchus</taxon>
    </lineage>
</organism>
<name>A0A653CDV2_CALMS</name>
<dbReference type="EMBL" id="CAACVG010007523">
    <property type="protein sequence ID" value="VEN45899.1"/>
    <property type="molecule type" value="Genomic_DNA"/>
</dbReference>
<reference evidence="2 3" key="1">
    <citation type="submission" date="2019-01" db="EMBL/GenBank/DDBJ databases">
        <authorList>
            <person name="Sayadi A."/>
        </authorList>
    </citation>
    <scope>NUCLEOTIDE SEQUENCE [LARGE SCALE GENOMIC DNA]</scope>
</reference>
<dbReference type="AlphaFoldDB" id="A0A653CDV2"/>
<proteinExistence type="predicted"/>
<dbReference type="OrthoDB" id="6691447at2759"/>
<feature type="region of interest" description="Disordered" evidence="1">
    <location>
        <begin position="92"/>
        <end position="126"/>
    </location>
</feature>
<dbReference type="Proteomes" id="UP000410492">
    <property type="component" value="Unassembled WGS sequence"/>
</dbReference>
<gene>
    <name evidence="2" type="ORF">CALMAC_LOCUS8179</name>
</gene>